<gene>
    <name evidence="2" type="ORF">O3303_19700</name>
</gene>
<evidence type="ECO:0000313" key="2">
    <source>
        <dbReference type="EMBL" id="WBA44116.1"/>
    </source>
</evidence>
<feature type="chain" id="PRO_5047194793" description="DUF4890 domain-containing protein" evidence="1">
    <location>
        <begin position="20"/>
        <end position="134"/>
    </location>
</feature>
<organism evidence="2 3">
    <name type="scientific">Hymenobacter canadensis</name>
    <dbReference type="NCBI Taxonomy" id="2999067"/>
    <lineage>
        <taxon>Bacteria</taxon>
        <taxon>Pseudomonadati</taxon>
        <taxon>Bacteroidota</taxon>
        <taxon>Cytophagia</taxon>
        <taxon>Cytophagales</taxon>
        <taxon>Hymenobacteraceae</taxon>
        <taxon>Hymenobacter</taxon>
    </lineage>
</organism>
<feature type="signal peptide" evidence="1">
    <location>
        <begin position="1"/>
        <end position="19"/>
    </location>
</feature>
<geneLocation type="plasmid" evidence="2 3">
    <name>unnamed1</name>
</geneLocation>
<evidence type="ECO:0000256" key="1">
    <source>
        <dbReference type="SAM" id="SignalP"/>
    </source>
</evidence>
<dbReference type="Proteomes" id="UP001211005">
    <property type="component" value="Plasmid unnamed1"/>
</dbReference>
<proteinExistence type="predicted"/>
<dbReference type="RefSeq" id="WP_269562148.1">
    <property type="nucleotide sequence ID" value="NZ_CP114768.1"/>
</dbReference>
<evidence type="ECO:0008006" key="4">
    <source>
        <dbReference type="Google" id="ProtNLM"/>
    </source>
</evidence>
<protein>
    <recommendedName>
        <fullName evidence="4">DUF4890 domain-containing protein</fullName>
    </recommendedName>
</protein>
<reference evidence="2 3" key="1">
    <citation type="submission" date="2022-12" db="EMBL/GenBank/DDBJ databases">
        <title>Hymenobacter canadensis sp. nov. isolated from lake water of the Cambridge Bay, Canada.</title>
        <authorList>
            <person name="Kim W.H."/>
            <person name="Lee Y.M."/>
        </authorList>
    </citation>
    <scope>NUCLEOTIDE SEQUENCE [LARGE SCALE GENOMIC DNA]</scope>
    <source>
        <strain evidence="2 3">PAMC 29467</strain>
        <plasmid evidence="2 3">unnamed1</plasmid>
    </source>
</reference>
<keyword evidence="3" id="KW-1185">Reference proteome</keyword>
<dbReference type="EMBL" id="CP114768">
    <property type="protein sequence ID" value="WBA44116.1"/>
    <property type="molecule type" value="Genomic_DNA"/>
</dbReference>
<keyword evidence="2" id="KW-0614">Plasmid</keyword>
<accession>A0ABY7LX63</accession>
<sequence>MKNMLLLLAAVALTATCRAQTPATAPPASSASRPAPAQRAERQIQTLTQELNLTAEQTPKVESIVQAQQQELQALRAQTNGGGNRRGLFKQLKAAQEKYNGQFRAVLTPEQFTRYEQLQAQRREQLRDARQNRQ</sequence>
<name>A0ABY7LX63_9BACT</name>
<evidence type="ECO:0000313" key="3">
    <source>
        <dbReference type="Proteomes" id="UP001211005"/>
    </source>
</evidence>
<keyword evidence="1" id="KW-0732">Signal</keyword>